<name>A0A8J5I6R9_9STRA</name>
<organism evidence="1 2">
    <name type="scientific">Phytophthora aleatoria</name>
    <dbReference type="NCBI Taxonomy" id="2496075"/>
    <lineage>
        <taxon>Eukaryota</taxon>
        <taxon>Sar</taxon>
        <taxon>Stramenopiles</taxon>
        <taxon>Oomycota</taxon>
        <taxon>Peronosporomycetes</taxon>
        <taxon>Peronosporales</taxon>
        <taxon>Peronosporaceae</taxon>
        <taxon>Phytophthora</taxon>
    </lineage>
</organism>
<reference evidence="1" key="1">
    <citation type="submission" date="2021-01" db="EMBL/GenBank/DDBJ databases">
        <title>Phytophthora aleatoria, a newly-described species from Pinus radiata is distinct from Phytophthora cactorum isolates based on comparative genomics.</title>
        <authorList>
            <person name="Mcdougal R."/>
            <person name="Panda P."/>
            <person name="Williams N."/>
            <person name="Studholme D.J."/>
        </authorList>
    </citation>
    <scope>NUCLEOTIDE SEQUENCE</scope>
    <source>
        <strain evidence="1">NZFS 4037</strain>
    </source>
</reference>
<dbReference type="EMBL" id="JAENGY010001486">
    <property type="protein sequence ID" value="KAG6948930.1"/>
    <property type="molecule type" value="Genomic_DNA"/>
</dbReference>
<comment type="caution">
    <text evidence="1">The sequence shown here is derived from an EMBL/GenBank/DDBJ whole genome shotgun (WGS) entry which is preliminary data.</text>
</comment>
<sequence length="165" mass="19220">MEREQENIRGQTEVWRVREEIDEATVLERRIGLSDDDKPISVRELPFSGKESVEKERDFEVRPSNHLANDGSGACSLICSRLCAATPARRETCLFPYKNVKRQFPEDELFALVAFDRLALRNMYIQNHFRCQLFLHMLDGYQSLTSEELSQALLKNERRRQGCIP</sequence>
<dbReference type="Proteomes" id="UP000709295">
    <property type="component" value="Unassembled WGS sequence"/>
</dbReference>
<dbReference type="AlphaFoldDB" id="A0A8J5I6R9"/>
<evidence type="ECO:0000313" key="2">
    <source>
        <dbReference type="Proteomes" id="UP000709295"/>
    </source>
</evidence>
<proteinExistence type="predicted"/>
<gene>
    <name evidence="1" type="ORF">JG688_00014858</name>
</gene>
<protein>
    <submittedName>
        <fullName evidence="1">Uncharacterized protein</fullName>
    </submittedName>
</protein>
<evidence type="ECO:0000313" key="1">
    <source>
        <dbReference type="EMBL" id="KAG6948930.1"/>
    </source>
</evidence>
<keyword evidence="2" id="KW-1185">Reference proteome</keyword>
<accession>A0A8J5I6R9</accession>